<evidence type="ECO:0000256" key="5">
    <source>
        <dbReference type="ARBA" id="ARBA00048082"/>
    </source>
</evidence>
<comment type="caution">
    <text evidence="6">The sequence shown here is derived from an EMBL/GenBank/DDBJ whole genome shotgun (WGS) entry which is preliminary data.</text>
</comment>
<comment type="similarity">
    <text evidence="4">Belongs to the peptidase C56 family. HSP31-like subfamily.</text>
</comment>
<evidence type="ECO:0000256" key="4">
    <source>
        <dbReference type="ARBA" id="ARBA00038493"/>
    </source>
</evidence>
<dbReference type="Gene3D" id="3.40.50.880">
    <property type="match status" value="1"/>
</dbReference>
<keyword evidence="2" id="KW-0346">Stress response</keyword>
<dbReference type="EC" id="4.2.1.130" evidence="1"/>
<accession>A0A9P8UMM8</accession>
<dbReference type="InterPro" id="IPR050325">
    <property type="entry name" value="Prot/Nucl_acid_deglycase"/>
</dbReference>
<reference evidence="6" key="1">
    <citation type="journal article" date="2021" name="Nat. Commun.">
        <title>Genetic determinants of endophytism in the Arabidopsis root mycobiome.</title>
        <authorList>
            <person name="Mesny F."/>
            <person name="Miyauchi S."/>
            <person name="Thiergart T."/>
            <person name="Pickel B."/>
            <person name="Atanasova L."/>
            <person name="Karlsson M."/>
            <person name="Huettel B."/>
            <person name="Barry K.W."/>
            <person name="Haridas S."/>
            <person name="Chen C."/>
            <person name="Bauer D."/>
            <person name="Andreopoulos W."/>
            <person name="Pangilinan J."/>
            <person name="LaButti K."/>
            <person name="Riley R."/>
            <person name="Lipzen A."/>
            <person name="Clum A."/>
            <person name="Drula E."/>
            <person name="Henrissat B."/>
            <person name="Kohler A."/>
            <person name="Grigoriev I.V."/>
            <person name="Martin F.M."/>
            <person name="Hacquard S."/>
        </authorList>
    </citation>
    <scope>NUCLEOTIDE SEQUENCE</scope>
    <source>
        <strain evidence="6">MPI-SDFR-AT-0073</strain>
    </source>
</reference>
<protein>
    <recommendedName>
        <fullName evidence="1">D-lactate dehydratase</fullName>
        <ecNumber evidence="1">4.2.1.130</ecNumber>
    </recommendedName>
</protein>
<dbReference type="OrthoDB" id="543156at2759"/>
<dbReference type="PANTHER" id="PTHR48094:SF11">
    <property type="entry name" value="GLUTATHIONE-INDEPENDENT GLYOXALASE HSP31-RELATED"/>
    <property type="match status" value="1"/>
</dbReference>
<gene>
    <name evidence="6" type="ORF">BKA67DRAFT_566156</name>
</gene>
<keyword evidence="7" id="KW-1185">Reference proteome</keyword>
<dbReference type="GO" id="GO:0019172">
    <property type="term" value="F:glyoxalase III activity"/>
    <property type="evidence" value="ECO:0007669"/>
    <property type="project" value="UniProtKB-EC"/>
</dbReference>
<dbReference type="SUPFAM" id="SSF52317">
    <property type="entry name" value="Class I glutamine amidotransferase-like"/>
    <property type="match status" value="1"/>
</dbReference>
<dbReference type="InterPro" id="IPR029062">
    <property type="entry name" value="Class_I_gatase-like"/>
</dbReference>
<dbReference type="EMBL" id="JAGPXC010000004">
    <property type="protein sequence ID" value="KAH6654757.1"/>
    <property type="molecule type" value="Genomic_DNA"/>
</dbReference>
<organism evidence="6 7">
    <name type="scientific">Truncatella angustata</name>
    <dbReference type="NCBI Taxonomy" id="152316"/>
    <lineage>
        <taxon>Eukaryota</taxon>
        <taxon>Fungi</taxon>
        <taxon>Dikarya</taxon>
        <taxon>Ascomycota</taxon>
        <taxon>Pezizomycotina</taxon>
        <taxon>Sordariomycetes</taxon>
        <taxon>Xylariomycetidae</taxon>
        <taxon>Amphisphaeriales</taxon>
        <taxon>Sporocadaceae</taxon>
        <taxon>Truncatella</taxon>
    </lineage>
</organism>
<evidence type="ECO:0000256" key="1">
    <source>
        <dbReference type="ARBA" id="ARBA00013134"/>
    </source>
</evidence>
<dbReference type="GO" id="GO:0005737">
    <property type="term" value="C:cytoplasm"/>
    <property type="evidence" value="ECO:0007669"/>
    <property type="project" value="TreeGrafter"/>
</dbReference>
<evidence type="ECO:0000313" key="7">
    <source>
        <dbReference type="Proteomes" id="UP000758603"/>
    </source>
</evidence>
<sequence length="239" mass="25756">MSPARRALIAVTSAQASLFNGKETTGVFISEALHPYNVLRAAGFEVDLASETGTYTPDWLSQQPDFLSGDDLATWNDTNSEFRQKLDNMPKAADLDGSKYGLFYASAGHAALIDYPTASALRSVAEQVWANGGVVSSVCHGPAIFANMIDRTTGEPLIKGKKLTGFTTEAEDAMKIMEELKSWKVELVEDIAARLGATYERSSGIWDDFHIIDGRLVTGQNPASAASTAKAAVEVFEKL</sequence>
<dbReference type="PANTHER" id="PTHR48094">
    <property type="entry name" value="PROTEIN/NUCLEIC ACID DEGLYCASE DJ-1-RELATED"/>
    <property type="match status" value="1"/>
</dbReference>
<evidence type="ECO:0000256" key="2">
    <source>
        <dbReference type="ARBA" id="ARBA00023016"/>
    </source>
</evidence>
<dbReference type="GeneID" id="70131749"/>
<proteinExistence type="inferred from homology"/>
<keyword evidence="6" id="KW-0315">Glutamine amidotransferase</keyword>
<dbReference type="AlphaFoldDB" id="A0A9P8UMM8"/>
<dbReference type="RefSeq" id="XP_045959027.1">
    <property type="nucleotide sequence ID" value="XM_046102857.1"/>
</dbReference>
<evidence type="ECO:0000313" key="6">
    <source>
        <dbReference type="EMBL" id="KAH6654757.1"/>
    </source>
</evidence>
<dbReference type="Proteomes" id="UP000758603">
    <property type="component" value="Unassembled WGS sequence"/>
</dbReference>
<name>A0A9P8UMM8_9PEZI</name>
<evidence type="ECO:0000256" key="3">
    <source>
        <dbReference type="ARBA" id="ARBA00023239"/>
    </source>
</evidence>
<keyword evidence="3" id="KW-0456">Lyase</keyword>
<dbReference type="GO" id="GO:0019243">
    <property type="term" value="P:methylglyoxal catabolic process to D-lactate via S-lactoyl-glutathione"/>
    <property type="evidence" value="ECO:0007669"/>
    <property type="project" value="TreeGrafter"/>
</dbReference>
<comment type="catalytic activity">
    <reaction evidence="5">
        <text>methylglyoxal + H2O = (R)-lactate + H(+)</text>
        <dbReference type="Rhea" id="RHEA:27754"/>
        <dbReference type="ChEBI" id="CHEBI:15377"/>
        <dbReference type="ChEBI" id="CHEBI:15378"/>
        <dbReference type="ChEBI" id="CHEBI:16004"/>
        <dbReference type="ChEBI" id="CHEBI:17158"/>
        <dbReference type="EC" id="4.2.1.130"/>
    </reaction>
</comment>